<evidence type="ECO:0000313" key="2">
    <source>
        <dbReference type="Proteomes" id="UP000251842"/>
    </source>
</evidence>
<organism evidence="1 2">
    <name type="scientific">Solilutibacter oculi</name>
    <dbReference type="NCBI Taxonomy" id="2698682"/>
    <lineage>
        <taxon>Bacteria</taxon>
        <taxon>Pseudomonadati</taxon>
        <taxon>Pseudomonadota</taxon>
        <taxon>Gammaproteobacteria</taxon>
        <taxon>Lysobacterales</taxon>
        <taxon>Lysobacteraceae</taxon>
        <taxon>Solilutibacter</taxon>
    </lineage>
</organism>
<keyword evidence="2" id="KW-1185">Reference proteome</keyword>
<dbReference type="RefSeq" id="WP_112925595.1">
    <property type="nucleotide sequence ID" value="NZ_CP029556.1"/>
</dbReference>
<dbReference type="AlphaFoldDB" id="A0A344J2W3"/>
<protein>
    <recommendedName>
        <fullName evidence="3">DUF4124 domain-containing protein</fullName>
    </recommendedName>
</protein>
<sequence length="201" mass="20792">MNVSRPVLSTLVASAGLIGIFALGALGTADASVQKCMAKDGSVTYTDGACGASASPMALPTGLARAVAANDTGEFGYDADGNAGAPIGLGPRTTQSGCSRSPEQLQADLGYAFASRDINRIAGNYHWVGLNQRDARGILDRLESMSRERVAETRYIDASLGSAFATAATADNAGFLQLALASGSPVQMKVARYHGCYFARF</sequence>
<dbReference type="EMBL" id="CP029556">
    <property type="protein sequence ID" value="AXA83373.1"/>
    <property type="molecule type" value="Genomic_DNA"/>
</dbReference>
<evidence type="ECO:0008006" key="3">
    <source>
        <dbReference type="Google" id="ProtNLM"/>
    </source>
</evidence>
<evidence type="ECO:0000313" key="1">
    <source>
        <dbReference type="EMBL" id="AXA83373.1"/>
    </source>
</evidence>
<dbReference type="KEGG" id="lue:DCD74_00500"/>
<gene>
    <name evidence="1" type="ORF">DCD74_00500</name>
</gene>
<proteinExistence type="predicted"/>
<name>A0A344J2W3_9GAMM</name>
<dbReference type="OrthoDB" id="5956287at2"/>
<reference evidence="2" key="1">
    <citation type="submission" date="2018-05" db="EMBL/GenBank/DDBJ databases">
        <title>Luteimonas pekinense sp. nov., isolated from human Meibomian gland secretions, Beijing, China.</title>
        <authorList>
            <person name="Wen T."/>
            <person name="Bai H."/>
            <person name="Lv H."/>
        </authorList>
    </citation>
    <scope>NUCLEOTIDE SEQUENCE [LARGE SCALE GENOMIC DNA]</scope>
    <source>
        <strain evidence="2">83-4</strain>
    </source>
</reference>
<dbReference type="Proteomes" id="UP000251842">
    <property type="component" value="Chromosome"/>
</dbReference>
<accession>A0A344J2W3</accession>